<evidence type="ECO:0000259" key="2">
    <source>
        <dbReference type="Pfam" id="PF22980"/>
    </source>
</evidence>
<dbReference type="Proteomes" id="UP000654913">
    <property type="component" value="Chromosome 1"/>
</dbReference>
<accession>A0A7R7XCJ8</accession>
<evidence type="ECO:0000256" key="1">
    <source>
        <dbReference type="SAM" id="MobiDB-lite"/>
    </source>
</evidence>
<dbReference type="OrthoDB" id="3944408at2759"/>
<dbReference type="GeneID" id="64968937"/>
<reference evidence="3" key="2">
    <citation type="submission" date="2021-02" db="EMBL/GenBank/DDBJ databases">
        <title>Aspergillus puulaauensis MK2 genome sequence.</title>
        <authorList>
            <person name="Futagami T."/>
            <person name="Mori K."/>
            <person name="Kadooka C."/>
            <person name="Tanaka T."/>
        </authorList>
    </citation>
    <scope>NUCLEOTIDE SEQUENCE</scope>
    <source>
        <strain evidence="3">MK2</strain>
    </source>
</reference>
<keyword evidence="4" id="KW-1185">Reference proteome</keyword>
<dbReference type="RefSeq" id="XP_041551126.1">
    <property type="nucleotide sequence ID" value="XM_041697886.1"/>
</dbReference>
<name>A0A7R7XCJ8_9EURO</name>
<evidence type="ECO:0000313" key="4">
    <source>
        <dbReference type="Proteomes" id="UP000654913"/>
    </source>
</evidence>
<reference evidence="3" key="1">
    <citation type="submission" date="2021-01" db="EMBL/GenBank/DDBJ databases">
        <authorList>
            <consortium name="Aspergillus puulaauensis MK2 genome sequencing consortium"/>
            <person name="Kazuki M."/>
            <person name="Futagami T."/>
        </authorList>
    </citation>
    <scope>NUCLEOTIDE SEQUENCE</scope>
    <source>
        <strain evidence="3">MK2</strain>
    </source>
</reference>
<dbReference type="Pfam" id="PF22980">
    <property type="entry name" value="Myb_DNA-bind_8"/>
    <property type="match status" value="1"/>
</dbReference>
<protein>
    <recommendedName>
        <fullName evidence="2">Myb-like DNA-binding domain-containing protein</fullName>
    </recommendedName>
</protein>
<feature type="region of interest" description="Disordered" evidence="1">
    <location>
        <begin position="85"/>
        <end position="132"/>
    </location>
</feature>
<dbReference type="EMBL" id="AP024443">
    <property type="protein sequence ID" value="BCS18932.1"/>
    <property type="molecule type" value="Genomic_DNA"/>
</dbReference>
<evidence type="ECO:0000313" key="3">
    <source>
        <dbReference type="EMBL" id="BCS18932.1"/>
    </source>
</evidence>
<sequence length="257" mass="29103">MSPLKDASSTSSGKDSAPAPPIVRRSKTMPTDSPSAKFLYTIIKQLDLKGIDWNLVASQLDISNGHAARMRYHRFRNQMEGIHFTQRKRASTKPPKSSINPLKMKKQKEITPEPEQEVKAEFKGEPLTESAYKMDPELQMKTDPYLSQPSSSLADIPQYEPQTLTPSYPHSHSPSFAPSIATPYQNMSLTPEFRMYSPMPPYPPVPNSVDQSYQTPVEWTPVQVGSLNPSEEYNDAEILEDSMKKEWEGQDNIVWKE</sequence>
<dbReference type="KEGG" id="apuu:APUU_11760S"/>
<dbReference type="InterPro" id="IPR054505">
    <property type="entry name" value="Myb_DNA-bind_8"/>
</dbReference>
<dbReference type="AlphaFoldDB" id="A0A7R7XCJ8"/>
<feature type="region of interest" description="Disordered" evidence="1">
    <location>
        <begin position="141"/>
        <end position="160"/>
    </location>
</feature>
<organism evidence="3 4">
    <name type="scientific">Aspergillus puulaauensis</name>
    <dbReference type="NCBI Taxonomy" id="1220207"/>
    <lineage>
        <taxon>Eukaryota</taxon>
        <taxon>Fungi</taxon>
        <taxon>Dikarya</taxon>
        <taxon>Ascomycota</taxon>
        <taxon>Pezizomycotina</taxon>
        <taxon>Eurotiomycetes</taxon>
        <taxon>Eurotiomycetidae</taxon>
        <taxon>Eurotiales</taxon>
        <taxon>Aspergillaceae</taxon>
        <taxon>Aspergillus</taxon>
    </lineage>
</organism>
<feature type="domain" description="Myb-like DNA-binding" evidence="2">
    <location>
        <begin position="35"/>
        <end position="80"/>
    </location>
</feature>
<proteinExistence type="predicted"/>
<gene>
    <name evidence="3" type="ORF">APUU_11760S</name>
</gene>
<feature type="compositionally biased region" description="Basic and acidic residues" evidence="1">
    <location>
        <begin position="107"/>
        <end position="132"/>
    </location>
</feature>
<feature type="region of interest" description="Disordered" evidence="1">
    <location>
        <begin position="1"/>
        <end position="32"/>
    </location>
</feature>